<dbReference type="EMBL" id="CP017157">
    <property type="protein sequence ID" value="AOP44941.1"/>
    <property type="molecule type" value="Genomic_DNA"/>
</dbReference>
<accession>A0A1D7VDZ2</accession>
<sequence length="75" mass="7852">MALVEHSSAARTVRDAEEARDELRAALKGAGVTLPSLALDGVSLVGDFPRPLVDLGRCTPQTARQLAGALRGEAR</sequence>
<keyword evidence="2" id="KW-1185">Reference proteome</keyword>
<evidence type="ECO:0000313" key="2">
    <source>
        <dbReference type="Proteomes" id="UP000094094"/>
    </source>
</evidence>
<gene>
    <name evidence="1" type="ORF">SL103_00545</name>
</gene>
<evidence type="ECO:0000313" key="1">
    <source>
        <dbReference type="EMBL" id="AOP44941.1"/>
    </source>
</evidence>
<dbReference type="AlphaFoldDB" id="A0A1D7VDZ2"/>
<dbReference type="OrthoDB" id="4331723at2"/>
<dbReference type="KEGG" id="slc:SL103_00545"/>
<reference evidence="1 2" key="1">
    <citation type="submission" date="2016-09" db="EMBL/GenBank/DDBJ databases">
        <title>Complete genome sequencing of Streptomyces lydicus 103 and metabolic pathways analysis of antibiotic biosynthesis.</title>
        <authorList>
            <person name="Jia N."/>
            <person name="Ding M.-Z."/>
            <person name="Gao F."/>
            <person name="Yuan Y.-J."/>
        </authorList>
    </citation>
    <scope>NUCLEOTIDE SEQUENCE [LARGE SCALE GENOMIC DNA]</scope>
    <source>
        <strain evidence="1 2">103</strain>
    </source>
</reference>
<proteinExistence type="predicted"/>
<name>A0A1D7VDZ2_9ACTN</name>
<dbReference type="Proteomes" id="UP000094094">
    <property type="component" value="Chromosome"/>
</dbReference>
<organism evidence="1 2">
    <name type="scientific">Streptomyces lydicus</name>
    <dbReference type="NCBI Taxonomy" id="47763"/>
    <lineage>
        <taxon>Bacteria</taxon>
        <taxon>Bacillati</taxon>
        <taxon>Actinomycetota</taxon>
        <taxon>Actinomycetes</taxon>
        <taxon>Kitasatosporales</taxon>
        <taxon>Streptomycetaceae</taxon>
        <taxon>Streptomyces</taxon>
    </lineage>
</organism>
<protein>
    <submittedName>
        <fullName evidence="1">Uncharacterized protein</fullName>
    </submittedName>
</protein>